<reference evidence="2" key="1">
    <citation type="submission" date="2014-09" db="EMBL/GenBank/DDBJ databases">
        <title>Genome sequence of the luminous mushroom Mycena chlorophos for searching fungal bioluminescence genes.</title>
        <authorList>
            <person name="Tanaka Y."/>
            <person name="Kasuga D."/>
            <person name="Oba Y."/>
            <person name="Hase S."/>
            <person name="Sato K."/>
            <person name="Oba Y."/>
            <person name="Sakakibara Y."/>
        </authorList>
    </citation>
    <scope>NUCLEOTIDE SEQUENCE</scope>
</reference>
<feature type="compositionally biased region" description="Basic and acidic residues" evidence="1">
    <location>
        <begin position="125"/>
        <end position="136"/>
    </location>
</feature>
<evidence type="ECO:0008006" key="4">
    <source>
        <dbReference type="Google" id="ProtNLM"/>
    </source>
</evidence>
<feature type="region of interest" description="Disordered" evidence="1">
    <location>
        <begin position="125"/>
        <end position="156"/>
    </location>
</feature>
<proteinExistence type="predicted"/>
<evidence type="ECO:0000313" key="3">
    <source>
        <dbReference type="Proteomes" id="UP000815677"/>
    </source>
</evidence>
<dbReference type="Proteomes" id="UP000815677">
    <property type="component" value="Unassembled WGS sequence"/>
</dbReference>
<evidence type="ECO:0000256" key="1">
    <source>
        <dbReference type="SAM" id="MobiDB-lite"/>
    </source>
</evidence>
<keyword evidence="3" id="KW-1185">Reference proteome</keyword>
<evidence type="ECO:0000313" key="2">
    <source>
        <dbReference type="EMBL" id="GAT49143.1"/>
    </source>
</evidence>
<feature type="compositionally biased region" description="Acidic residues" evidence="1">
    <location>
        <begin position="237"/>
        <end position="251"/>
    </location>
</feature>
<dbReference type="EMBL" id="DF845277">
    <property type="protein sequence ID" value="GAT49143.1"/>
    <property type="molecule type" value="Genomic_DNA"/>
</dbReference>
<organism evidence="2 3">
    <name type="scientific">Mycena chlorophos</name>
    <name type="common">Agaric fungus</name>
    <name type="synonym">Agaricus chlorophos</name>
    <dbReference type="NCBI Taxonomy" id="658473"/>
    <lineage>
        <taxon>Eukaryota</taxon>
        <taxon>Fungi</taxon>
        <taxon>Dikarya</taxon>
        <taxon>Basidiomycota</taxon>
        <taxon>Agaricomycotina</taxon>
        <taxon>Agaricomycetes</taxon>
        <taxon>Agaricomycetidae</taxon>
        <taxon>Agaricales</taxon>
        <taxon>Marasmiineae</taxon>
        <taxon>Mycenaceae</taxon>
        <taxon>Mycena</taxon>
    </lineage>
</organism>
<sequence>MDEFQPAAPNPALFIQAYEADVRRGPQARIAAESLELATHSAGDRGLIEWKTMSSEEPIWVDSVLYDARLLLDTLPTRSERPPTPPSPSGWSDLPSDTEDMFFLSPEEVQDYRREKRRKLIDQAREERVKARRAEDGEPEEDIWGGSDEEPDTPQRQLMERTAKSVVSADNPAQLEMRILANYGADKRFAFLRGRWKRVWGAVKHDAKTQKDAEVAAAEAKTASSGGLAMGNLADYGDTDSDSGGEPEPEPGPDAMFAARQARAKAWSESRKAAKG</sequence>
<accession>A0ABQ0LDG4</accession>
<gene>
    <name evidence="2" type="ORF">MCHLO_06492</name>
</gene>
<feature type="region of interest" description="Disordered" evidence="1">
    <location>
        <begin position="76"/>
        <end position="98"/>
    </location>
</feature>
<feature type="compositionally biased region" description="Acidic residues" evidence="1">
    <location>
        <begin position="137"/>
        <end position="152"/>
    </location>
</feature>
<feature type="compositionally biased region" description="Low complexity" evidence="1">
    <location>
        <begin position="253"/>
        <end position="265"/>
    </location>
</feature>
<protein>
    <recommendedName>
        <fullName evidence="4">SURP motif domain-containing protein</fullName>
    </recommendedName>
</protein>
<feature type="region of interest" description="Disordered" evidence="1">
    <location>
        <begin position="221"/>
        <end position="276"/>
    </location>
</feature>
<name>A0ABQ0LDG4_MYCCL</name>
<feature type="compositionally biased region" description="Basic and acidic residues" evidence="1">
    <location>
        <begin position="266"/>
        <end position="276"/>
    </location>
</feature>